<sequence>MKTALIFTLCLAAAQCIDLKELGDEFVQKTKKLHDLCVAKINVTDSEIEQFKAGVYSVQNKLFKEYVACLWLESKAVDENLNVNEEVVKNFLPPSKTVHLAPVYVACIKLVKKTVPANAPVEEKFFLISNCVYFRNPEDWIFF</sequence>
<feature type="chain" id="PRO_5012655942" evidence="1">
    <location>
        <begin position="17"/>
        <end position="143"/>
    </location>
</feature>
<dbReference type="Pfam" id="PF01395">
    <property type="entry name" value="PBP_GOBP"/>
    <property type="match status" value="1"/>
</dbReference>
<dbReference type="InterPro" id="IPR036728">
    <property type="entry name" value="PBP_GOBP_sf"/>
</dbReference>
<evidence type="ECO:0000313" key="2">
    <source>
        <dbReference type="EMBL" id="APC94264.1"/>
    </source>
</evidence>
<dbReference type="InterPro" id="IPR006170">
    <property type="entry name" value="PBP/GOBP"/>
</dbReference>
<organism evidence="2">
    <name type="scientific">Pyrrhalta aenescens</name>
    <dbReference type="NCBI Taxonomy" id="281545"/>
    <lineage>
        <taxon>Eukaryota</taxon>
        <taxon>Metazoa</taxon>
        <taxon>Ecdysozoa</taxon>
        <taxon>Arthropoda</taxon>
        <taxon>Hexapoda</taxon>
        <taxon>Insecta</taxon>
        <taxon>Pterygota</taxon>
        <taxon>Neoptera</taxon>
        <taxon>Endopterygota</taxon>
        <taxon>Coleoptera</taxon>
        <taxon>Polyphaga</taxon>
        <taxon>Cucujiformia</taxon>
        <taxon>Chrysomeloidea</taxon>
        <taxon>Chrysomelidae</taxon>
        <taxon>Galerucinae</taxon>
        <taxon>Coelomerites</taxon>
        <taxon>Pyrrhalta</taxon>
    </lineage>
</organism>
<name>A0A1J0KKL6_9CUCU</name>
<evidence type="ECO:0000256" key="1">
    <source>
        <dbReference type="SAM" id="SignalP"/>
    </source>
</evidence>
<feature type="signal peptide" evidence="1">
    <location>
        <begin position="1"/>
        <end position="16"/>
    </location>
</feature>
<keyword evidence="1" id="KW-0732">Signal</keyword>
<proteinExistence type="evidence at transcript level"/>
<dbReference type="SUPFAM" id="SSF47565">
    <property type="entry name" value="Insect pheromone/odorant-binding proteins"/>
    <property type="match status" value="1"/>
</dbReference>
<protein>
    <submittedName>
        <fullName evidence="2">Odorant-binding protein 22</fullName>
    </submittedName>
</protein>
<dbReference type="SMART" id="SM00708">
    <property type="entry name" value="PhBP"/>
    <property type="match status" value="1"/>
</dbReference>
<dbReference type="CDD" id="cd23992">
    <property type="entry name" value="PBP_GOBP"/>
    <property type="match status" value="1"/>
</dbReference>
<dbReference type="EMBL" id="KX298747">
    <property type="protein sequence ID" value="APC94264.1"/>
    <property type="molecule type" value="mRNA"/>
</dbReference>
<accession>A0A1J0KKL6</accession>
<dbReference type="Gene3D" id="1.10.238.20">
    <property type="entry name" value="Pheromone/general odorant binding protein domain"/>
    <property type="match status" value="1"/>
</dbReference>
<dbReference type="AlphaFoldDB" id="A0A1J0KKL6"/>
<reference evidence="2" key="1">
    <citation type="journal article" date="2016" name="Insect Biochem. Mol. Biol.">
        <title>Comparative transcriptome analysis of chemosensory genes in two sister leaf beetles provides insights into chemosensory speciation.</title>
        <authorList>
            <person name="Zhang B."/>
            <person name="Zhang W."/>
            <person name="Nie R.E."/>
            <person name="Li W.Z."/>
            <person name="Segraves K.A."/>
            <person name="Yang X.K."/>
            <person name="Xue H.J."/>
        </authorList>
    </citation>
    <scope>NUCLEOTIDE SEQUENCE</scope>
</reference>
<dbReference type="GO" id="GO:0005549">
    <property type="term" value="F:odorant binding"/>
    <property type="evidence" value="ECO:0007669"/>
    <property type="project" value="InterPro"/>
</dbReference>